<evidence type="ECO:0000256" key="3">
    <source>
        <dbReference type="ARBA" id="ARBA00022691"/>
    </source>
</evidence>
<dbReference type="InterPro" id="IPR029063">
    <property type="entry name" value="SAM-dependent_MTases_sf"/>
</dbReference>
<feature type="domain" description="O-methyltransferase C-terminal" evidence="4">
    <location>
        <begin position="64"/>
        <end position="186"/>
    </location>
</feature>
<evidence type="ECO:0000256" key="1">
    <source>
        <dbReference type="ARBA" id="ARBA00022603"/>
    </source>
</evidence>
<dbReference type="SUPFAM" id="SSF46785">
    <property type="entry name" value="Winged helix' DNA-binding domain"/>
    <property type="match status" value="1"/>
</dbReference>
<keyword evidence="1" id="KW-0489">Methyltransferase</keyword>
<dbReference type="GO" id="GO:0008171">
    <property type="term" value="F:O-methyltransferase activity"/>
    <property type="evidence" value="ECO:0007669"/>
    <property type="project" value="InterPro"/>
</dbReference>
<evidence type="ECO:0000259" key="4">
    <source>
        <dbReference type="Pfam" id="PF00891"/>
    </source>
</evidence>
<dbReference type="SUPFAM" id="SSF53335">
    <property type="entry name" value="S-adenosyl-L-methionine-dependent methyltransferases"/>
    <property type="match status" value="1"/>
</dbReference>
<proteinExistence type="predicted"/>
<dbReference type="EMBL" id="CAJOBA010044528">
    <property type="protein sequence ID" value="CAF4165092.1"/>
    <property type="molecule type" value="Genomic_DNA"/>
</dbReference>
<dbReference type="EMBL" id="CAJNOK010022884">
    <property type="protein sequence ID" value="CAF1354750.1"/>
    <property type="molecule type" value="Genomic_DNA"/>
</dbReference>
<dbReference type="InterPro" id="IPR001077">
    <property type="entry name" value="COMT_C"/>
</dbReference>
<dbReference type="Gene3D" id="1.10.10.10">
    <property type="entry name" value="Winged helix-like DNA-binding domain superfamily/Winged helix DNA-binding domain"/>
    <property type="match status" value="1"/>
</dbReference>
<gene>
    <name evidence="5" type="ORF">OVA965_LOCUS30966</name>
    <name evidence="6" type="ORF">TMI583_LOCUS31781</name>
</gene>
<reference evidence="6" key="1">
    <citation type="submission" date="2021-02" db="EMBL/GenBank/DDBJ databases">
        <authorList>
            <person name="Nowell W R."/>
        </authorList>
    </citation>
    <scope>NUCLEOTIDE SEQUENCE</scope>
</reference>
<accession>A0A8S2RK09</accession>
<dbReference type="PANTHER" id="PTHR11746">
    <property type="entry name" value="O-METHYLTRANSFERASE"/>
    <property type="match status" value="1"/>
</dbReference>
<evidence type="ECO:0000313" key="5">
    <source>
        <dbReference type="EMBL" id="CAF1354750.1"/>
    </source>
</evidence>
<evidence type="ECO:0000313" key="6">
    <source>
        <dbReference type="EMBL" id="CAF4165092.1"/>
    </source>
</evidence>
<protein>
    <recommendedName>
        <fullName evidence="4">O-methyltransferase C-terminal domain-containing protein</fullName>
    </recommendedName>
</protein>
<sequence length="188" mass="21231">ELSKLTDTHAPTLEHLLRALVHVNVFTVDEDGYYYTTSLGKLLEMNSLRSTVLTWAEPYQYQPWGSLLNSIKTGNSSFENLYGMDFYQYLGQNPNINSMFNECMASGTRHEQFVEIYDGFSNVNCVVDIGGGIGRLLISLLTKHKYLRGILYDLPQVVNTINLQHLDKSVADRLTIIGGDIYSNIPID</sequence>
<evidence type="ECO:0000256" key="2">
    <source>
        <dbReference type="ARBA" id="ARBA00022679"/>
    </source>
</evidence>
<dbReference type="InterPro" id="IPR016461">
    <property type="entry name" value="COMT-like"/>
</dbReference>
<dbReference type="Pfam" id="PF00891">
    <property type="entry name" value="Methyltransf_2"/>
    <property type="match status" value="1"/>
</dbReference>
<dbReference type="AlphaFoldDB" id="A0A8S2RK09"/>
<keyword evidence="3" id="KW-0949">S-adenosyl-L-methionine</keyword>
<dbReference type="Gene3D" id="3.40.50.150">
    <property type="entry name" value="Vaccinia Virus protein VP39"/>
    <property type="match status" value="1"/>
</dbReference>
<organism evidence="6 7">
    <name type="scientific">Didymodactylos carnosus</name>
    <dbReference type="NCBI Taxonomy" id="1234261"/>
    <lineage>
        <taxon>Eukaryota</taxon>
        <taxon>Metazoa</taxon>
        <taxon>Spiralia</taxon>
        <taxon>Gnathifera</taxon>
        <taxon>Rotifera</taxon>
        <taxon>Eurotatoria</taxon>
        <taxon>Bdelloidea</taxon>
        <taxon>Philodinida</taxon>
        <taxon>Philodinidae</taxon>
        <taxon>Didymodactylos</taxon>
    </lineage>
</organism>
<dbReference type="GO" id="GO:0032259">
    <property type="term" value="P:methylation"/>
    <property type="evidence" value="ECO:0007669"/>
    <property type="project" value="UniProtKB-KW"/>
</dbReference>
<dbReference type="PROSITE" id="PS51683">
    <property type="entry name" value="SAM_OMT_II"/>
    <property type="match status" value="1"/>
</dbReference>
<name>A0A8S2RK09_9BILA</name>
<dbReference type="InterPro" id="IPR036388">
    <property type="entry name" value="WH-like_DNA-bd_sf"/>
</dbReference>
<dbReference type="InterPro" id="IPR036390">
    <property type="entry name" value="WH_DNA-bd_sf"/>
</dbReference>
<dbReference type="Proteomes" id="UP000677228">
    <property type="component" value="Unassembled WGS sequence"/>
</dbReference>
<dbReference type="Proteomes" id="UP000682733">
    <property type="component" value="Unassembled WGS sequence"/>
</dbReference>
<keyword evidence="2" id="KW-0808">Transferase</keyword>
<feature type="non-terminal residue" evidence="6">
    <location>
        <position position="1"/>
    </location>
</feature>
<evidence type="ECO:0000313" key="7">
    <source>
        <dbReference type="Proteomes" id="UP000682733"/>
    </source>
</evidence>
<comment type="caution">
    <text evidence="6">The sequence shown here is derived from an EMBL/GenBank/DDBJ whole genome shotgun (WGS) entry which is preliminary data.</text>
</comment>